<dbReference type="AlphaFoldDB" id="A0ABD7KJV0"/>
<organism evidence="1 2">
    <name type="scientific">Enterobacter roggenkampii</name>
    <dbReference type="NCBI Taxonomy" id="1812935"/>
    <lineage>
        <taxon>Bacteria</taxon>
        <taxon>Pseudomonadati</taxon>
        <taxon>Pseudomonadota</taxon>
        <taxon>Gammaproteobacteria</taxon>
        <taxon>Enterobacterales</taxon>
        <taxon>Enterobacteriaceae</taxon>
        <taxon>Enterobacter</taxon>
        <taxon>Enterobacter cloacae complex</taxon>
    </lineage>
</organism>
<dbReference type="RefSeq" id="WP_063922318.1">
    <property type="nucleotide sequence ID" value="NZ_FKDD01000011.1"/>
</dbReference>
<evidence type="ECO:0000313" key="1">
    <source>
        <dbReference type="EMBL" id="SAC51503.1"/>
    </source>
</evidence>
<dbReference type="Proteomes" id="UP000077278">
    <property type="component" value="Unassembled WGS sequence"/>
</dbReference>
<proteinExistence type="predicted"/>
<name>A0ABD7KJV0_9ENTR</name>
<sequence>MYIDNSALTLRNFFISLKDQNTNLIVKNALLVAFELEHTKDNQILLWDKISKLMSLPKKIEDALQDYFPDDEITAPNWRPCVDKFFAQLSLVEPLPNATQRISDAALNDLGMISLLFKTKGEIGKIKDEQLIDIKQQLLEFKDSIINSDFSIELKKEILHYVNNMIRAFDDYEITGIEPIISATEATMGHACMSESFNQVVTTTEEGSKLKNILKKTISSINSVEGLVSLGANGVTLLEFFDK</sequence>
<dbReference type="EMBL" id="FKDD01000011">
    <property type="protein sequence ID" value="SAC51503.1"/>
    <property type="molecule type" value="Genomic_DNA"/>
</dbReference>
<accession>A0ABD7KJV0</accession>
<protein>
    <submittedName>
        <fullName evidence="1">Uncharacterized protein</fullName>
    </submittedName>
</protein>
<comment type="caution">
    <text evidence="1">The sequence shown here is derived from an EMBL/GenBank/DDBJ whole genome shotgun (WGS) entry which is preliminary data.</text>
</comment>
<reference evidence="1 2" key="1">
    <citation type="submission" date="2016-03" db="EMBL/GenBank/DDBJ databases">
        <authorList>
            <consortium name="Pathogen Informatics"/>
        </authorList>
    </citation>
    <scope>NUCLEOTIDE SEQUENCE [LARGE SCALE GENOMIC DNA]</scope>
    <source>
        <strain evidence="2">e264</strain>
    </source>
</reference>
<evidence type="ECO:0000313" key="2">
    <source>
        <dbReference type="Proteomes" id="UP000077278"/>
    </source>
</evidence>
<gene>
    <name evidence="1" type="ORF">SAMEA2273136_02744</name>
</gene>